<proteinExistence type="inferred from homology"/>
<dbReference type="PANTHER" id="PTHR31741:SF63">
    <property type="entry name" value="O-FUCOSYLTRANSFERASE 37"/>
    <property type="match status" value="1"/>
</dbReference>
<dbReference type="PIRSF" id="PIRSF009360">
    <property type="entry name" value="UCP009360"/>
    <property type="match status" value="1"/>
</dbReference>
<evidence type="ECO:0000313" key="15">
    <source>
        <dbReference type="EMBL" id="CAK9327213.1"/>
    </source>
</evidence>
<keyword evidence="16" id="KW-1185">Reference proteome</keyword>
<reference evidence="15 16" key="1">
    <citation type="submission" date="2024-03" db="EMBL/GenBank/DDBJ databases">
        <authorList>
            <person name="Gkanogiannis A."/>
            <person name="Becerra Lopez-Lavalle L."/>
        </authorList>
    </citation>
    <scope>NUCLEOTIDE SEQUENCE [LARGE SCALE GENOMIC DNA]</scope>
</reference>
<gene>
    <name evidence="15" type="ORF">CITCOLO1_LOCUS19584</name>
</gene>
<evidence type="ECO:0000256" key="12">
    <source>
        <dbReference type="ARBA" id="ARBA00023277"/>
    </source>
</evidence>
<evidence type="ECO:0000313" key="16">
    <source>
        <dbReference type="Proteomes" id="UP001642487"/>
    </source>
</evidence>
<keyword evidence="11" id="KW-0294">Fucose metabolism</keyword>
<comment type="subcellular location">
    <subcellularLocation>
        <location evidence="1">Membrane</location>
        <topology evidence="1">Single-pass type II membrane protein</topology>
    </subcellularLocation>
</comment>
<accession>A0ABP0Z346</accession>
<evidence type="ECO:0000256" key="2">
    <source>
        <dbReference type="ARBA" id="ARBA00004881"/>
    </source>
</evidence>
<sequence>MSRKSLEIKYVLGQKLAETMKHSAMARPRNSRNSFSTLNPPPFFDLLSLTILASFFSPKKFPRTLNPYLSLFFLSLLTSLAFLGISTINFLHSSPFYSDPCSPKSSISFPSISSSSQSRLLLSLLSPVASSTHQNLPKFSTSVMVPLPAHGVSFNLSDEETEFWKQPDGEGYRPCLDFTFEYRKASAKISKQKRRFLMVMVSGGLNQQRNQIADAVVIARILEAALIVPVLKVNLIWKDESKFSDIFDVEHFKKTLQADVRVVSSLPFKHFKSKETKIPHDVSPHWIRSRFRTQLNKEGLLVLNGLDSKLSKNLPIDLQKLKCKVAFHALKFAAPIQELGNQLTRRMWIEGPYIAIHLRLEKDVWVRSGCHTGLGLDYDTVIAETRNLQPEYLTGRINMSHIQRRRAGLCPLNALEIARLLKALGAPKQARIYSAGGEPFGGKKALQPLIAEFPNIVTKYTLAREGELLPFINKSSAMAAIDYIVSLSSDVFMPSHGGNMGRAMQGHRAYVGHRKYIKPNKRAMLEYFDNASISEIELGSIVRMIHKRSQGQPELRTKRRDRDVVAYPVPECMCKANTASVMI</sequence>
<keyword evidence="6 14" id="KW-0812">Transmembrane</keyword>
<keyword evidence="8 14" id="KW-1133">Transmembrane helix</keyword>
<dbReference type="CDD" id="cd11299">
    <property type="entry name" value="O-FucT_plant"/>
    <property type="match status" value="1"/>
</dbReference>
<evidence type="ECO:0000256" key="14">
    <source>
        <dbReference type="SAM" id="Phobius"/>
    </source>
</evidence>
<evidence type="ECO:0000256" key="10">
    <source>
        <dbReference type="ARBA" id="ARBA00023180"/>
    </source>
</evidence>
<evidence type="ECO:0000256" key="5">
    <source>
        <dbReference type="ARBA" id="ARBA00022679"/>
    </source>
</evidence>
<evidence type="ECO:0000256" key="9">
    <source>
        <dbReference type="ARBA" id="ARBA00023136"/>
    </source>
</evidence>
<keyword evidence="9 14" id="KW-0472">Membrane</keyword>
<evidence type="ECO:0000256" key="1">
    <source>
        <dbReference type="ARBA" id="ARBA00004606"/>
    </source>
</evidence>
<evidence type="ECO:0000256" key="7">
    <source>
        <dbReference type="ARBA" id="ARBA00022968"/>
    </source>
</evidence>
<dbReference type="EMBL" id="OZ021742">
    <property type="protein sequence ID" value="CAK9327213.1"/>
    <property type="molecule type" value="Genomic_DNA"/>
</dbReference>
<dbReference type="Pfam" id="PF10250">
    <property type="entry name" value="O-FucT"/>
    <property type="match status" value="1"/>
</dbReference>
<keyword evidence="4" id="KW-0328">Glycosyltransferase</keyword>
<evidence type="ECO:0000256" key="6">
    <source>
        <dbReference type="ARBA" id="ARBA00022692"/>
    </source>
</evidence>
<dbReference type="InterPro" id="IPR019378">
    <property type="entry name" value="GDP-Fuc_O-FucTrfase"/>
</dbReference>
<dbReference type="PANTHER" id="PTHR31741">
    <property type="entry name" value="OS02G0726500 PROTEIN-RELATED"/>
    <property type="match status" value="1"/>
</dbReference>
<feature type="transmembrane region" description="Helical" evidence="14">
    <location>
        <begin position="68"/>
        <end position="91"/>
    </location>
</feature>
<evidence type="ECO:0000256" key="8">
    <source>
        <dbReference type="ARBA" id="ARBA00022989"/>
    </source>
</evidence>
<organism evidence="15 16">
    <name type="scientific">Citrullus colocynthis</name>
    <name type="common">colocynth</name>
    <dbReference type="NCBI Taxonomy" id="252529"/>
    <lineage>
        <taxon>Eukaryota</taxon>
        <taxon>Viridiplantae</taxon>
        <taxon>Streptophyta</taxon>
        <taxon>Embryophyta</taxon>
        <taxon>Tracheophyta</taxon>
        <taxon>Spermatophyta</taxon>
        <taxon>Magnoliopsida</taxon>
        <taxon>eudicotyledons</taxon>
        <taxon>Gunneridae</taxon>
        <taxon>Pentapetalae</taxon>
        <taxon>rosids</taxon>
        <taxon>fabids</taxon>
        <taxon>Cucurbitales</taxon>
        <taxon>Cucurbitaceae</taxon>
        <taxon>Benincaseae</taxon>
        <taxon>Citrullus</taxon>
    </lineage>
</organism>
<name>A0ABP0Z346_9ROSI</name>
<dbReference type="Proteomes" id="UP001642487">
    <property type="component" value="Chromosome 8"/>
</dbReference>
<evidence type="ECO:0000256" key="4">
    <source>
        <dbReference type="ARBA" id="ARBA00022676"/>
    </source>
</evidence>
<evidence type="ECO:0000256" key="3">
    <source>
        <dbReference type="ARBA" id="ARBA00007737"/>
    </source>
</evidence>
<comment type="similarity">
    <text evidence="3">Belongs to the glycosyltransferase GT106 family.</text>
</comment>
<evidence type="ECO:0000256" key="13">
    <source>
        <dbReference type="ARBA" id="ARBA00030350"/>
    </source>
</evidence>
<keyword evidence="5" id="KW-0808">Transferase</keyword>
<keyword evidence="12" id="KW-0119">Carbohydrate metabolism</keyword>
<keyword evidence="7" id="KW-0735">Signal-anchor</keyword>
<dbReference type="InterPro" id="IPR024709">
    <property type="entry name" value="FucosylTrfase_pln"/>
</dbReference>
<comment type="pathway">
    <text evidence="2">Glycan metabolism.</text>
</comment>
<evidence type="ECO:0000256" key="11">
    <source>
        <dbReference type="ARBA" id="ARBA00023253"/>
    </source>
</evidence>
<keyword evidence="10" id="KW-0325">Glycoprotein</keyword>
<protein>
    <recommendedName>
        <fullName evidence="13">O-fucosyltransferase family protein</fullName>
    </recommendedName>
</protein>